<evidence type="ECO:0000313" key="1">
    <source>
        <dbReference type="EMBL" id="MBB5755026.1"/>
    </source>
</evidence>
<evidence type="ECO:0000313" key="2">
    <source>
        <dbReference type="Proteomes" id="UP000523821"/>
    </source>
</evidence>
<accession>A0A7W9FQQ3</accession>
<dbReference type="Proteomes" id="UP000523821">
    <property type="component" value="Unassembled WGS sequence"/>
</dbReference>
<organism evidence="1 2">
    <name type="scientific">Prosthecomicrobium pneumaticum</name>
    <dbReference type="NCBI Taxonomy" id="81895"/>
    <lineage>
        <taxon>Bacteria</taxon>
        <taxon>Pseudomonadati</taxon>
        <taxon>Pseudomonadota</taxon>
        <taxon>Alphaproteobacteria</taxon>
        <taxon>Hyphomicrobiales</taxon>
        <taxon>Kaistiaceae</taxon>
        <taxon>Prosthecomicrobium</taxon>
    </lineage>
</organism>
<protein>
    <submittedName>
        <fullName evidence="1">Uncharacterized protein</fullName>
    </submittedName>
</protein>
<comment type="caution">
    <text evidence="1">The sequence shown here is derived from an EMBL/GenBank/DDBJ whole genome shotgun (WGS) entry which is preliminary data.</text>
</comment>
<keyword evidence="2" id="KW-1185">Reference proteome</keyword>
<gene>
    <name evidence="1" type="ORF">GGQ63_004124</name>
</gene>
<name>A0A7W9FQQ3_9HYPH</name>
<dbReference type="AlphaFoldDB" id="A0A7W9FQQ3"/>
<dbReference type="EMBL" id="JACHOO010000012">
    <property type="protein sequence ID" value="MBB5755026.1"/>
    <property type="molecule type" value="Genomic_DNA"/>
</dbReference>
<proteinExistence type="predicted"/>
<sequence>MTLAALAHLVAFAAGAALCALLLFGAAGIRTGRPALTRLPRHGGRR</sequence>
<reference evidence="1 2" key="1">
    <citation type="submission" date="2020-08" db="EMBL/GenBank/DDBJ databases">
        <title>Genomic Encyclopedia of Type Strains, Phase IV (KMG-IV): sequencing the most valuable type-strain genomes for metagenomic binning, comparative biology and taxonomic classification.</title>
        <authorList>
            <person name="Goeker M."/>
        </authorList>
    </citation>
    <scope>NUCLEOTIDE SEQUENCE [LARGE SCALE GENOMIC DNA]</scope>
    <source>
        <strain evidence="1 2">DSM 16268</strain>
    </source>
</reference>